<evidence type="ECO:0000313" key="1">
    <source>
        <dbReference type="Proteomes" id="UP000887576"/>
    </source>
</evidence>
<organism evidence="1 2">
    <name type="scientific">Panagrolaimus sp. JU765</name>
    <dbReference type="NCBI Taxonomy" id="591449"/>
    <lineage>
        <taxon>Eukaryota</taxon>
        <taxon>Metazoa</taxon>
        <taxon>Ecdysozoa</taxon>
        <taxon>Nematoda</taxon>
        <taxon>Chromadorea</taxon>
        <taxon>Rhabditida</taxon>
        <taxon>Tylenchina</taxon>
        <taxon>Panagrolaimomorpha</taxon>
        <taxon>Panagrolaimoidea</taxon>
        <taxon>Panagrolaimidae</taxon>
        <taxon>Panagrolaimus</taxon>
    </lineage>
</organism>
<name>A0AC34RHQ7_9BILA</name>
<dbReference type="WBParaSite" id="JU765_v2.g6992.t1">
    <property type="protein sequence ID" value="JU765_v2.g6992.t1"/>
    <property type="gene ID" value="JU765_v2.g6992"/>
</dbReference>
<accession>A0AC34RHQ7</accession>
<evidence type="ECO:0000313" key="2">
    <source>
        <dbReference type="WBParaSite" id="JU765_v2.g6992.t1"/>
    </source>
</evidence>
<sequence>MIGGVFTAISSHFTNYEISHQLRNSESVVVFVDGSYLKKVLAVLPECPKIRKIVVLGNFPKTNSPVEIVPFKHLNKFSTERPTNVPEINPEDIFWLPYSSGTTGLPKGVMITHKNWLDHFKSYINHANNVFKKNMDLPDSPYLIAFMPIYHAMGYSGSLTALIRGQTIVLMKKYKLENLLQLIEKYRPNFLAAAPVIAQQMAKNPIAQNYDVSSIKWIGTGGAKLDEGCMKTLYEKFPNIEVIGQGYGMTECVTVLTMTRAKRSDPMDSSGYPFYGVEIKIVDPETEIHVPIGKLGEIRFKAPYTMKGYWKNPEATR</sequence>
<protein>
    <submittedName>
        <fullName evidence="2">AMP-dependent synthetase/ligase domain-containing protein</fullName>
    </submittedName>
</protein>
<dbReference type="Proteomes" id="UP000887576">
    <property type="component" value="Unplaced"/>
</dbReference>
<reference evidence="2" key="1">
    <citation type="submission" date="2022-11" db="UniProtKB">
        <authorList>
            <consortium name="WormBaseParasite"/>
        </authorList>
    </citation>
    <scope>IDENTIFICATION</scope>
</reference>
<proteinExistence type="predicted"/>